<protein>
    <submittedName>
        <fullName evidence="2">Uncharacterized protein</fullName>
    </submittedName>
</protein>
<proteinExistence type="predicted"/>
<evidence type="ECO:0000256" key="1">
    <source>
        <dbReference type="SAM" id="MobiDB-lite"/>
    </source>
</evidence>
<name>A0A4R8QHF4_9PEZI</name>
<organism evidence="2 3">
    <name type="scientific">Colletotrichum spinosum</name>
    <dbReference type="NCBI Taxonomy" id="1347390"/>
    <lineage>
        <taxon>Eukaryota</taxon>
        <taxon>Fungi</taxon>
        <taxon>Dikarya</taxon>
        <taxon>Ascomycota</taxon>
        <taxon>Pezizomycotina</taxon>
        <taxon>Sordariomycetes</taxon>
        <taxon>Hypocreomycetidae</taxon>
        <taxon>Glomerellales</taxon>
        <taxon>Glomerellaceae</taxon>
        <taxon>Colletotrichum</taxon>
        <taxon>Colletotrichum orbiculare species complex</taxon>
    </lineage>
</organism>
<gene>
    <name evidence="2" type="ORF">C8035_v007209</name>
</gene>
<feature type="compositionally biased region" description="Basic and acidic residues" evidence="1">
    <location>
        <begin position="95"/>
        <end position="105"/>
    </location>
</feature>
<evidence type="ECO:0000313" key="2">
    <source>
        <dbReference type="EMBL" id="TDZ38307.1"/>
    </source>
</evidence>
<evidence type="ECO:0000313" key="3">
    <source>
        <dbReference type="Proteomes" id="UP000295083"/>
    </source>
</evidence>
<dbReference type="AlphaFoldDB" id="A0A4R8QHF4"/>
<reference evidence="2 3" key="1">
    <citation type="submission" date="2018-11" db="EMBL/GenBank/DDBJ databases">
        <title>Genome sequence and assembly of Colletotrichum spinosum.</title>
        <authorList>
            <person name="Gan P."/>
            <person name="Shirasu K."/>
        </authorList>
    </citation>
    <scope>NUCLEOTIDE SEQUENCE [LARGE SCALE GENOMIC DNA]</scope>
    <source>
        <strain evidence="2 3">CBS 515.97</strain>
    </source>
</reference>
<comment type="caution">
    <text evidence="2">The sequence shown here is derived from an EMBL/GenBank/DDBJ whole genome shotgun (WGS) entry which is preliminary data.</text>
</comment>
<dbReference type="Proteomes" id="UP000295083">
    <property type="component" value="Unassembled WGS sequence"/>
</dbReference>
<feature type="region of interest" description="Disordered" evidence="1">
    <location>
        <begin position="1"/>
        <end position="55"/>
    </location>
</feature>
<dbReference type="EMBL" id="QAPG01000017">
    <property type="protein sequence ID" value="TDZ38307.1"/>
    <property type="molecule type" value="Genomic_DNA"/>
</dbReference>
<feature type="compositionally biased region" description="Basic and acidic residues" evidence="1">
    <location>
        <begin position="1"/>
        <end position="15"/>
    </location>
</feature>
<accession>A0A4R8QHF4</accession>
<keyword evidence="3" id="KW-1185">Reference proteome</keyword>
<feature type="region of interest" description="Disordered" evidence="1">
    <location>
        <begin position="84"/>
        <end position="105"/>
    </location>
</feature>
<sequence>MTTESVHQDVTRRGYETTTSCPHGRARSQVHRSGDVHSSPKTRTAIGGSALNGAPAPMWRQAMDQLVRWWCRWILAGARFEQTRQRRRRRSCKGASRESETETTRRLLRAVGVRRTRGRRGMERSRAEFGRPFKDSRTQGLKGPLAPVHSLNVGMDRAGRATWASRFPDRCGNEAVAPLSSGPLVGGCRDTQDQMEQSASGGRKLLVRRWIPGLTLASLPICTQYGHTIHTADGGVGSKSQALMPGRAVITAHLSEGSGSKAWFWFCSPSQSIPVHVHMLSRVTCVHGHGVATTSKGGRAGTGEAAGICDALQIPWQIGSHHWQ</sequence>